<dbReference type="GO" id="GO:0003984">
    <property type="term" value="F:acetolactate synthase activity"/>
    <property type="evidence" value="ECO:0007669"/>
    <property type="project" value="UniProtKB-EC"/>
</dbReference>
<comment type="pathway">
    <text evidence="2 9">Amino-acid biosynthesis; L-valine biosynthesis; L-valine from pyruvate: step 1/4.</text>
</comment>
<evidence type="ECO:0000256" key="5">
    <source>
        <dbReference type="ARBA" id="ARBA00022605"/>
    </source>
</evidence>
<evidence type="ECO:0000313" key="13">
    <source>
        <dbReference type="EMBL" id="TCS81389.1"/>
    </source>
</evidence>
<dbReference type="InterPro" id="IPR029061">
    <property type="entry name" value="THDP-binding"/>
</dbReference>
<evidence type="ECO:0000313" key="14">
    <source>
        <dbReference type="Proteomes" id="UP000295188"/>
    </source>
</evidence>
<dbReference type="UniPathway" id="UPA00047">
    <property type="reaction ID" value="UER00055"/>
</dbReference>
<dbReference type="InterPro" id="IPR011766">
    <property type="entry name" value="TPP_enzyme_TPP-bd"/>
</dbReference>
<evidence type="ECO:0000256" key="3">
    <source>
        <dbReference type="ARBA" id="ARBA00007812"/>
    </source>
</evidence>
<dbReference type="Proteomes" id="UP000295188">
    <property type="component" value="Unassembled WGS sequence"/>
</dbReference>
<keyword evidence="7 9" id="KW-0100">Branched-chain amino acid biosynthesis</keyword>
<comment type="cofactor">
    <cofactor evidence="9">
        <name>thiamine diphosphate</name>
        <dbReference type="ChEBI" id="CHEBI:58937"/>
    </cofactor>
    <text evidence="9">Binds 1 thiamine pyrophosphate per subunit.</text>
</comment>
<evidence type="ECO:0000256" key="9">
    <source>
        <dbReference type="RuleBase" id="RU003591"/>
    </source>
</evidence>
<dbReference type="AlphaFoldDB" id="A0A4R3KEK0"/>
<evidence type="ECO:0000259" key="12">
    <source>
        <dbReference type="Pfam" id="PF02776"/>
    </source>
</evidence>
<feature type="domain" description="Thiamine pyrophosphate enzyme N-terminal TPP-binding" evidence="12">
    <location>
        <begin position="1"/>
        <end position="116"/>
    </location>
</feature>
<proteinExistence type="inferred from homology"/>
<dbReference type="SUPFAM" id="SSF52518">
    <property type="entry name" value="Thiamin diphosphate-binding fold (THDP-binding)"/>
    <property type="match status" value="2"/>
</dbReference>
<feature type="domain" description="Thiamine pyrophosphate enzyme TPP-binding" evidence="11">
    <location>
        <begin position="378"/>
        <end position="526"/>
    </location>
</feature>
<dbReference type="UniPathway" id="UPA00049">
    <property type="reaction ID" value="UER00059"/>
</dbReference>
<accession>A0A4R3KEK0</accession>
<evidence type="ECO:0000259" key="10">
    <source>
        <dbReference type="Pfam" id="PF00205"/>
    </source>
</evidence>
<dbReference type="GO" id="GO:0030976">
    <property type="term" value="F:thiamine pyrophosphate binding"/>
    <property type="evidence" value="ECO:0007669"/>
    <property type="project" value="UniProtKB-UniRule"/>
</dbReference>
<reference evidence="13 14" key="1">
    <citation type="submission" date="2019-03" db="EMBL/GenBank/DDBJ databases">
        <title>Genomic Encyclopedia of Type Strains, Phase IV (KMG-IV): sequencing the most valuable type-strain genomes for metagenomic binning, comparative biology and taxonomic classification.</title>
        <authorList>
            <person name="Goeker M."/>
        </authorList>
    </citation>
    <scope>NUCLEOTIDE SEQUENCE [LARGE SCALE GENOMIC DNA]</scope>
    <source>
        <strain evidence="13 14">DSM 20467</strain>
    </source>
</reference>
<dbReference type="EMBL" id="SMAA01000002">
    <property type="protein sequence ID" value="TCS81389.1"/>
    <property type="molecule type" value="Genomic_DNA"/>
</dbReference>
<dbReference type="GO" id="GO:0000287">
    <property type="term" value="F:magnesium ion binding"/>
    <property type="evidence" value="ECO:0007669"/>
    <property type="project" value="UniProtKB-UniRule"/>
</dbReference>
<comment type="pathway">
    <text evidence="1 9">Amino-acid biosynthesis; L-isoleucine biosynthesis; L-isoleucine from 2-oxobutanoate: step 1/4.</text>
</comment>
<comment type="similarity">
    <text evidence="3 9">Belongs to the TPP enzyme family.</text>
</comment>
<name>A0A4R3KEK0_9FIRM</name>
<keyword evidence="5 9" id="KW-0028">Amino-acid biosynthesis</keyword>
<dbReference type="InterPro" id="IPR045229">
    <property type="entry name" value="TPP_enz"/>
</dbReference>
<evidence type="ECO:0000256" key="2">
    <source>
        <dbReference type="ARBA" id="ARBA00005025"/>
    </source>
</evidence>
<dbReference type="InterPro" id="IPR012000">
    <property type="entry name" value="Thiamin_PyroP_enz_cen_dom"/>
</dbReference>
<keyword evidence="9" id="KW-0479">Metal-binding</keyword>
<gene>
    <name evidence="13" type="ORF">EDC37_10289</name>
</gene>
<dbReference type="Gene3D" id="3.40.50.1220">
    <property type="entry name" value="TPP-binding domain"/>
    <property type="match status" value="1"/>
</dbReference>
<dbReference type="OrthoDB" id="4494979at2"/>
<dbReference type="PANTHER" id="PTHR18968:SF13">
    <property type="entry name" value="ACETOLACTATE SYNTHASE CATALYTIC SUBUNIT, MITOCHONDRIAL"/>
    <property type="match status" value="1"/>
</dbReference>
<dbReference type="SUPFAM" id="SSF52467">
    <property type="entry name" value="DHS-like NAD/FAD-binding domain"/>
    <property type="match status" value="1"/>
</dbReference>
<dbReference type="PANTHER" id="PTHR18968">
    <property type="entry name" value="THIAMINE PYROPHOSPHATE ENZYMES"/>
    <property type="match status" value="1"/>
</dbReference>
<dbReference type="InterPro" id="IPR012001">
    <property type="entry name" value="Thiamin_PyroP_enz_TPP-bd_dom"/>
</dbReference>
<dbReference type="Pfam" id="PF02776">
    <property type="entry name" value="TPP_enzyme_N"/>
    <property type="match status" value="1"/>
</dbReference>
<organism evidence="13 14">
    <name type="scientific">Pectinatus cerevisiiphilus</name>
    <dbReference type="NCBI Taxonomy" id="86956"/>
    <lineage>
        <taxon>Bacteria</taxon>
        <taxon>Bacillati</taxon>
        <taxon>Bacillota</taxon>
        <taxon>Negativicutes</taxon>
        <taxon>Selenomonadales</taxon>
        <taxon>Selenomonadaceae</taxon>
        <taxon>Pectinatus</taxon>
    </lineage>
</organism>
<feature type="domain" description="Thiamine pyrophosphate enzyme central" evidence="10">
    <location>
        <begin position="190"/>
        <end position="323"/>
    </location>
</feature>
<evidence type="ECO:0000256" key="4">
    <source>
        <dbReference type="ARBA" id="ARBA00013145"/>
    </source>
</evidence>
<evidence type="ECO:0000256" key="7">
    <source>
        <dbReference type="ARBA" id="ARBA00023304"/>
    </source>
</evidence>
<dbReference type="GO" id="GO:0009097">
    <property type="term" value="P:isoleucine biosynthetic process"/>
    <property type="evidence" value="ECO:0007669"/>
    <property type="project" value="UniProtKB-UniPathway"/>
</dbReference>
<dbReference type="GO" id="GO:0050660">
    <property type="term" value="F:flavin adenine dinucleotide binding"/>
    <property type="evidence" value="ECO:0007669"/>
    <property type="project" value="InterPro"/>
</dbReference>
<sequence>MEGSQAIIKCLKENGINTIFGYPGGMILPLFDALSKTNDIDFILTTHEQSAAHAADGYARASGKAGVCIATSGPGATNLVTGIATAFMDSIPMVIITGQVDSSLLGKDSFQETDIFGITMPITKHNFKLQNANELIPLLRESFSLACSGRKGPVLIDIPKDFFYADVAYPAKEAEPPAAKPDADFLICAAEAINEILNSRRPVIIAGGGVIIGEAHKELLSFAEKYKIPVVSTLMGIGAFPSDHPLYMGFAGLHGRKSANYAVAEADLIIAVGSRFGDRQTGNITHYVYEKHFIHIDIDPAEIDKNVHSNIGLSGDMKTILNLLMQREPINNLNSWWQILQKHREKFAYEYTGKYDVPNIMHYISRSINKGDYVVATDVGQHQMWAAQHIRRYQPRTWFTSGGLGTMGFGLPAALGIQLYFGNEKRVIHIAGDGGIKMTGSEYYTIAALHLPIISIIINNESLGMIRQLQKVFYGARYFSCNFEYKMNYTKYIESFGIKAYTVHSMDEFVESFSDALKQKGPTALVVNIGKAFVDPMANTDARLNTFINF</sequence>
<keyword evidence="6 9" id="KW-0786">Thiamine pyrophosphate</keyword>
<dbReference type="EC" id="2.2.1.6" evidence="4 9"/>
<comment type="catalytic activity">
    <reaction evidence="8 9">
        <text>2 pyruvate + H(+) = (2S)-2-acetolactate + CO2</text>
        <dbReference type="Rhea" id="RHEA:25249"/>
        <dbReference type="ChEBI" id="CHEBI:15361"/>
        <dbReference type="ChEBI" id="CHEBI:15378"/>
        <dbReference type="ChEBI" id="CHEBI:16526"/>
        <dbReference type="ChEBI" id="CHEBI:58476"/>
        <dbReference type="EC" id="2.2.1.6"/>
    </reaction>
</comment>
<dbReference type="RefSeq" id="WP_132547242.1">
    <property type="nucleotide sequence ID" value="NZ_SMAA01000002.1"/>
</dbReference>
<dbReference type="GO" id="GO:0005948">
    <property type="term" value="C:acetolactate synthase complex"/>
    <property type="evidence" value="ECO:0007669"/>
    <property type="project" value="TreeGrafter"/>
</dbReference>
<dbReference type="GO" id="GO:0009099">
    <property type="term" value="P:L-valine biosynthetic process"/>
    <property type="evidence" value="ECO:0007669"/>
    <property type="project" value="UniProtKB-UniPathway"/>
</dbReference>
<dbReference type="FunFam" id="3.40.50.1220:FF:000008">
    <property type="entry name" value="Acetolactate synthase"/>
    <property type="match status" value="1"/>
</dbReference>
<dbReference type="CDD" id="cd07035">
    <property type="entry name" value="TPP_PYR_POX_like"/>
    <property type="match status" value="1"/>
</dbReference>
<evidence type="ECO:0000256" key="8">
    <source>
        <dbReference type="ARBA" id="ARBA00048670"/>
    </source>
</evidence>
<evidence type="ECO:0000259" key="11">
    <source>
        <dbReference type="Pfam" id="PF02775"/>
    </source>
</evidence>
<comment type="cofactor">
    <cofactor evidence="9">
        <name>Mg(2+)</name>
        <dbReference type="ChEBI" id="CHEBI:18420"/>
    </cofactor>
    <text evidence="9">Binds 1 Mg(2+) ion per subunit.</text>
</comment>
<keyword evidence="9" id="KW-0808">Transferase</keyword>
<dbReference type="NCBIfam" id="TIGR00118">
    <property type="entry name" value="acolac_lg"/>
    <property type="match status" value="1"/>
</dbReference>
<evidence type="ECO:0000256" key="1">
    <source>
        <dbReference type="ARBA" id="ARBA00004974"/>
    </source>
</evidence>
<dbReference type="InterPro" id="IPR029035">
    <property type="entry name" value="DHS-like_NAD/FAD-binding_dom"/>
</dbReference>
<dbReference type="InterPro" id="IPR012846">
    <property type="entry name" value="Acetolactate_synth_lsu"/>
</dbReference>
<protein>
    <recommendedName>
        <fullName evidence="4 9">Acetolactate synthase</fullName>
        <ecNumber evidence="4 9">2.2.1.6</ecNumber>
    </recommendedName>
</protein>
<dbReference type="Pfam" id="PF00205">
    <property type="entry name" value="TPP_enzyme_M"/>
    <property type="match status" value="1"/>
</dbReference>
<evidence type="ECO:0000256" key="6">
    <source>
        <dbReference type="ARBA" id="ARBA00023052"/>
    </source>
</evidence>
<keyword evidence="14" id="KW-1185">Reference proteome</keyword>
<keyword evidence="9" id="KW-0460">Magnesium</keyword>
<comment type="caution">
    <text evidence="13">The sequence shown here is derived from an EMBL/GenBank/DDBJ whole genome shotgun (WGS) entry which is preliminary data.</text>
</comment>
<dbReference type="Pfam" id="PF02775">
    <property type="entry name" value="TPP_enzyme_C"/>
    <property type="match status" value="1"/>
</dbReference>
<dbReference type="Gene3D" id="3.40.50.970">
    <property type="match status" value="2"/>
</dbReference>
<dbReference type="FunFam" id="3.40.50.970:FF:000007">
    <property type="entry name" value="Acetolactate synthase"/>
    <property type="match status" value="1"/>
</dbReference>